<sequence length="72" mass="8571">MEMVRNRAWRRHHISRLKSKRKTYRIALAKTEKVVGKIYCTPCACSCYLCGNQRIYHGVNIQEQRALLRFTD</sequence>
<organism evidence="1 2">
    <name type="scientific">Escherichia coli</name>
    <dbReference type="NCBI Taxonomy" id="562"/>
    <lineage>
        <taxon>Bacteria</taxon>
        <taxon>Pseudomonadati</taxon>
        <taxon>Pseudomonadota</taxon>
        <taxon>Gammaproteobacteria</taxon>
        <taxon>Enterobacterales</taxon>
        <taxon>Enterobacteriaceae</taxon>
        <taxon>Escherichia</taxon>
    </lineage>
</organism>
<dbReference type="EMBL" id="JANWOR010000622">
    <property type="protein sequence ID" value="MDA4179560.1"/>
    <property type="molecule type" value="Genomic_DNA"/>
</dbReference>
<comment type="caution">
    <text evidence="1">The sequence shown here is derived from an EMBL/GenBank/DDBJ whole genome shotgun (WGS) entry which is preliminary data.</text>
</comment>
<dbReference type="AlphaFoldDB" id="A0AAW5Z9V5"/>
<proteinExistence type="predicted"/>
<evidence type="ECO:0000313" key="2">
    <source>
        <dbReference type="Proteomes" id="UP001211064"/>
    </source>
</evidence>
<feature type="non-terminal residue" evidence="1">
    <location>
        <position position="72"/>
    </location>
</feature>
<evidence type="ECO:0000313" key="1">
    <source>
        <dbReference type="EMBL" id="MDA4179560.1"/>
    </source>
</evidence>
<dbReference type="RefSeq" id="WP_077248227.1">
    <property type="nucleotide sequence ID" value="NC_023315.1"/>
</dbReference>
<reference evidence="1" key="1">
    <citation type="submission" date="2022-08" db="EMBL/GenBank/DDBJ databases">
        <title>Genome sequencing of human pathogens.</title>
        <authorList>
            <person name="Cao X."/>
        </authorList>
    </citation>
    <scope>NUCLEOTIDE SEQUENCE</scope>
    <source>
        <strain evidence="1">EC16126</strain>
    </source>
</reference>
<dbReference type="Proteomes" id="UP001211064">
    <property type="component" value="Unassembled WGS sequence"/>
</dbReference>
<name>A0AAW5Z9V5_ECOLX</name>
<accession>A0AAW5Z9V5</accession>
<gene>
    <name evidence="1" type="ORF">NY836_19725</name>
</gene>
<protein>
    <submittedName>
        <fullName evidence="1">Uncharacterized protein</fullName>
    </submittedName>
</protein>